<evidence type="ECO:0000313" key="1">
    <source>
        <dbReference type="EMBL" id="TNV85317.1"/>
    </source>
</evidence>
<reference evidence="1" key="1">
    <citation type="submission" date="2019-06" db="EMBL/GenBank/DDBJ databases">
        <authorList>
            <person name="Zheng W."/>
        </authorList>
    </citation>
    <scope>NUCLEOTIDE SEQUENCE</scope>
    <source>
        <strain evidence="1">QDHG01</strain>
    </source>
</reference>
<evidence type="ECO:0000313" key="2">
    <source>
        <dbReference type="Proteomes" id="UP000785679"/>
    </source>
</evidence>
<protein>
    <submittedName>
        <fullName evidence="1">Uncharacterized protein</fullName>
    </submittedName>
</protein>
<keyword evidence="2" id="KW-1185">Reference proteome</keyword>
<sequence>MSLLLSSWLPWNHFPIIRGASESRDLQISRTLRVQLQVCLLPLHSRATLMLACLVGRSGSVSCQAFYQIYYTQRKQEIQYIQNRYTPLVIFQLKCIIQANSQVTKSV</sequence>
<dbReference type="AlphaFoldDB" id="A0A8J8P1F6"/>
<organism evidence="1 2">
    <name type="scientific">Halteria grandinella</name>
    <dbReference type="NCBI Taxonomy" id="5974"/>
    <lineage>
        <taxon>Eukaryota</taxon>
        <taxon>Sar</taxon>
        <taxon>Alveolata</taxon>
        <taxon>Ciliophora</taxon>
        <taxon>Intramacronucleata</taxon>
        <taxon>Spirotrichea</taxon>
        <taxon>Stichotrichia</taxon>
        <taxon>Sporadotrichida</taxon>
        <taxon>Halteriidae</taxon>
        <taxon>Halteria</taxon>
    </lineage>
</organism>
<name>A0A8J8P1F6_HALGN</name>
<gene>
    <name evidence="1" type="ORF">FGO68_gene5683</name>
</gene>
<dbReference type="Proteomes" id="UP000785679">
    <property type="component" value="Unassembled WGS sequence"/>
</dbReference>
<accession>A0A8J8P1F6</accession>
<proteinExistence type="predicted"/>
<dbReference type="EMBL" id="RRYP01001935">
    <property type="protein sequence ID" value="TNV85317.1"/>
    <property type="molecule type" value="Genomic_DNA"/>
</dbReference>
<comment type="caution">
    <text evidence="1">The sequence shown here is derived from an EMBL/GenBank/DDBJ whole genome shotgun (WGS) entry which is preliminary data.</text>
</comment>